<feature type="region of interest" description="Disordered" evidence="6">
    <location>
        <begin position="68"/>
        <end position="120"/>
    </location>
</feature>
<gene>
    <name evidence="8" type="ORF">LWI29_027011</name>
</gene>
<dbReference type="GO" id="GO:0000462">
    <property type="term" value="P:maturation of SSU-rRNA from tricistronic rRNA transcript (SSU-rRNA, 5.8S rRNA, LSU-rRNA)"/>
    <property type="evidence" value="ECO:0007669"/>
    <property type="project" value="TreeGrafter"/>
</dbReference>
<feature type="compositionally biased region" description="Acidic residues" evidence="6">
    <location>
        <begin position="330"/>
        <end position="343"/>
    </location>
</feature>
<comment type="subcellular location">
    <subcellularLocation>
        <location evidence="1">Nucleus</location>
    </subcellularLocation>
</comment>
<feature type="domain" description="Sas10 C-terminal" evidence="7">
    <location>
        <begin position="826"/>
        <end position="898"/>
    </location>
</feature>
<comment type="caution">
    <text evidence="8">The sequence shown here is derived from an EMBL/GenBank/DDBJ whole genome shotgun (WGS) entry which is preliminary data.</text>
</comment>
<dbReference type="Pfam" id="PF04000">
    <property type="entry name" value="Sas10_Utp3"/>
    <property type="match status" value="1"/>
</dbReference>
<protein>
    <recommendedName>
        <fullName evidence="7">Sas10 C-terminal domain-containing protein</fullName>
    </recommendedName>
</protein>
<feature type="region of interest" description="Disordered" evidence="6">
    <location>
        <begin position="756"/>
        <end position="790"/>
    </location>
</feature>
<evidence type="ECO:0000256" key="4">
    <source>
        <dbReference type="ARBA" id="ARBA00023242"/>
    </source>
</evidence>
<feature type="compositionally biased region" description="Polar residues" evidence="6">
    <location>
        <begin position="135"/>
        <end position="156"/>
    </location>
</feature>
<feature type="region of interest" description="Disordered" evidence="6">
    <location>
        <begin position="1"/>
        <end position="39"/>
    </location>
</feature>
<keyword evidence="3" id="KW-0597">Phosphoprotein</keyword>
<feature type="region of interest" description="Disordered" evidence="6">
    <location>
        <begin position="135"/>
        <end position="306"/>
    </location>
</feature>
<feature type="region of interest" description="Disordered" evidence="6">
    <location>
        <begin position="598"/>
        <end position="638"/>
    </location>
</feature>
<feature type="compositionally biased region" description="Basic residues" evidence="6">
    <location>
        <begin position="160"/>
        <end position="169"/>
    </location>
</feature>
<proteinExistence type="inferred from homology"/>
<feature type="compositionally biased region" description="Polar residues" evidence="6">
    <location>
        <begin position="95"/>
        <end position="105"/>
    </location>
</feature>
<evidence type="ECO:0000259" key="7">
    <source>
        <dbReference type="Pfam" id="PF09368"/>
    </source>
</evidence>
<feature type="compositionally biased region" description="Basic and acidic residues" evidence="6">
    <location>
        <begin position="76"/>
        <end position="86"/>
    </location>
</feature>
<evidence type="ECO:0000256" key="2">
    <source>
        <dbReference type="ARBA" id="ARBA00010979"/>
    </source>
</evidence>
<dbReference type="Proteomes" id="UP001168877">
    <property type="component" value="Unassembled WGS sequence"/>
</dbReference>
<evidence type="ECO:0000256" key="3">
    <source>
        <dbReference type="ARBA" id="ARBA00022553"/>
    </source>
</evidence>
<reference evidence="8" key="2">
    <citation type="submission" date="2023-06" db="EMBL/GenBank/DDBJ databases">
        <authorList>
            <person name="Swenson N.G."/>
            <person name="Wegrzyn J.L."/>
            <person name="Mcevoy S.L."/>
        </authorList>
    </citation>
    <scope>NUCLEOTIDE SEQUENCE</scope>
    <source>
        <strain evidence="8">NS2018</strain>
        <tissue evidence="8">Leaf</tissue>
    </source>
</reference>
<comment type="similarity">
    <text evidence="2">Belongs to the SAS10 family.</text>
</comment>
<feature type="compositionally biased region" description="Acidic residues" evidence="6">
    <location>
        <begin position="775"/>
        <end position="790"/>
    </location>
</feature>
<feature type="region of interest" description="Disordered" evidence="6">
    <location>
        <begin position="850"/>
        <end position="900"/>
    </location>
</feature>
<keyword evidence="4" id="KW-0539">Nucleus</keyword>
<evidence type="ECO:0000313" key="8">
    <source>
        <dbReference type="EMBL" id="KAK0608197.1"/>
    </source>
</evidence>
<evidence type="ECO:0000256" key="5">
    <source>
        <dbReference type="SAM" id="Coils"/>
    </source>
</evidence>
<organism evidence="8 9">
    <name type="scientific">Acer saccharum</name>
    <name type="common">Sugar maple</name>
    <dbReference type="NCBI Taxonomy" id="4024"/>
    <lineage>
        <taxon>Eukaryota</taxon>
        <taxon>Viridiplantae</taxon>
        <taxon>Streptophyta</taxon>
        <taxon>Embryophyta</taxon>
        <taxon>Tracheophyta</taxon>
        <taxon>Spermatophyta</taxon>
        <taxon>Magnoliopsida</taxon>
        <taxon>eudicotyledons</taxon>
        <taxon>Gunneridae</taxon>
        <taxon>Pentapetalae</taxon>
        <taxon>rosids</taxon>
        <taxon>malvids</taxon>
        <taxon>Sapindales</taxon>
        <taxon>Sapindaceae</taxon>
        <taxon>Hippocastanoideae</taxon>
        <taxon>Acereae</taxon>
        <taxon>Acer</taxon>
    </lineage>
</organism>
<evidence type="ECO:0000256" key="6">
    <source>
        <dbReference type="SAM" id="MobiDB-lite"/>
    </source>
</evidence>
<accession>A0AA39TDW2</accession>
<evidence type="ECO:0000313" key="9">
    <source>
        <dbReference type="Proteomes" id="UP001168877"/>
    </source>
</evidence>
<feature type="compositionally biased region" description="Basic residues" evidence="6">
    <location>
        <begin position="227"/>
        <end position="244"/>
    </location>
</feature>
<feature type="coiled-coil region" evidence="5">
    <location>
        <begin position="462"/>
        <end position="496"/>
    </location>
</feature>
<dbReference type="InterPro" id="IPR007146">
    <property type="entry name" value="Sas10/Utp3/C1D"/>
</dbReference>
<evidence type="ECO:0000256" key="1">
    <source>
        <dbReference type="ARBA" id="ARBA00004123"/>
    </source>
</evidence>
<name>A0AA39TDW2_ACESA</name>
<feature type="compositionally biased region" description="Polar residues" evidence="6">
    <location>
        <begin position="702"/>
        <end position="720"/>
    </location>
</feature>
<reference evidence="8" key="1">
    <citation type="journal article" date="2022" name="Plant J.">
        <title>Strategies of tolerance reflected in two North American maple genomes.</title>
        <authorList>
            <person name="McEvoy S.L."/>
            <person name="Sezen U.U."/>
            <person name="Trouern-Trend A."/>
            <person name="McMahon S.M."/>
            <person name="Schaberg P.G."/>
            <person name="Yang J."/>
            <person name="Wegrzyn J.L."/>
            <person name="Swenson N.G."/>
        </authorList>
    </citation>
    <scope>NUCLEOTIDE SEQUENCE</scope>
    <source>
        <strain evidence="8">NS2018</strain>
    </source>
</reference>
<feature type="compositionally biased region" description="Basic and acidic residues" evidence="6">
    <location>
        <begin position="258"/>
        <end position="267"/>
    </location>
</feature>
<dbReference type="Pfam" id="PF09368">
    <property type="entry name" value="Sas10"/>
    <property type="match status" value="1"/>
</dbReference>
<feature type="compositionally biased region" description="Basic residues" evidence="6">
    <location>
        <begin position="850"/>
        <end position="869"/>
    </location>
</feature>
<feature type="region of interest" description="Disordered" evidence="6">
    <location>
        <begin position="328"/>
        <end position="348"/>
    </location>
</feature>
<dbReference type="AlphaFoldDB" id="A0AA39TDW2"/>
<feature type="compositionally biased region" description="Acidic residues" evidence="6">
    <location>
        <begin position="291"/>
        <end position="304"/>
    </location>
</feature>
<keyword evidence="9" id="KW-1185">Reference proteome</keyword>
<dbReference type="InterPro" id="IPR018972">
    <property type="entry name" value="Sas10_C_dom"/>
</dbReference>
<dbReference type="GO" id="GO:0032040">
    <property type="term" value="C:small-subunit processome"/>
    <property type="evidence" value="ECO:0007669"/>
    <property type="project" value="TreeGrafter"/>
</dbReference>
<dbReference type="PANTHER" id="PTHR13237">
    <property type="entry name" value="SOMETHING ABOUT SILENCING PROTEIN 10-RELATED"/>
    <property type="match status" value="1"/>
</dbReference>
<keyword evidence="5" id="KW-0175">Coiled coil</keyword>
<dbReference type="PANTHER" id="PTHR13237:SF8">
    <property type="entry name" value="SOMETHING ABOUT SILENCING PROTEIN 10"/>
    <property type="match status" value="1"/>
</dbReference>
<feature type="region of interest" description="Disordered" evidence="6">
    <location>
        <begin position="702"/>
        <end position="740"/>
    </location>
</feature>
<sequence length="900" mass="99959">MSLTDTLKPPTSYQIRSHSSSSFPPILNSTKKPISQESTVKLGSIASQNGESANTAVIVREVTTNCRTETLPPGKEMGHPQSDRMAIDGPVSGLGPSTSNQSHILSESGRGSGSENMGSKQMEVCPGMEVVAPKSVSQMQDPIEDQQLQKSEQQVTPIKKSGKKWKRAARSMNQTQIAGKISSPLQRMIMAGKISKKEPKAQSSPRRVSGKSPRKPSPKTMMGKRGSSQKKSSKNSSTSKRRPRDQHVNPQDMDDEIDAFHKMRDVVPLDINADVGDSDEDNDHPVFDFQDKDDDDNDDDNDDIDYARDTGMAAKIVRQQKFLQAKFGGVEDEMHDDDEDEDEKEKKALWGGMKNQYYYGDNRDFELKSSDDESLAEEEEEVLRMQKERAKTLEMEDFGLQDVSDSDRELTLEEISTKGKSTRKSPPRKETEDDIGTTYEEVKKDLNALSKEEQMDVVYSSAPELVGLLSELNDALEQLENKVNPLLSKVKEQEVKLEGGMRYLEVKQLLLLAYCQAITFYLLLKSEGQPVRDHPVIARLVEIKGLLDKMKELDGNLPFEVDEFLKKDHTAATGAKFNVGNEVVASAPVAKDQYETPHLSADAKQASLASDPNELDKGESLGNNENKGGKRKRQNDQVGVQSLEMLKIRAALEEKLKQKGVFSSIAPKPDIAKKRLKPVNGQLETHDDFDDDAMDIERGTLGLSNGHVSSTRSSKLSQLATARPNKTKVISGDDDLPRRDDIGERRRKHELRVLAGAGIKSEDDDAGDELGTPISDEDGDMEDGDTGESEDEFYKQVKQQRAAKLAAKAEIYTRTSAIPSLPESVDGKRQISYQIEKNRGLTRARKKLLKNPRKKYRSKHEKAVVRRKGQVRDIKKPAGPYGGEASGINAGISRSTRFKN</sequence>
<dbReference type="EMBL" id="JAUESC010000001">
    <property type="protein sequence ID" value="KAK0608197.1"/>
    <property type="molecule type" value="Genomic_DNA"/>
</dbReference>
<feature type="compositionally biased region" description="Basic residues" evidence="6">
    <location>
        <begin position="208"/>
        <end position="217"/>
    </location>
</feature>
<feature type="region of interest" description="Disordered" evidence="6">
    <location>
        <begin position="414"/>
        <end position="434"/>
    </location>
</feature>